<evidence type="ECO:0000256" key="1">
    <source>
        <dbReference type="SAM" id="Phobius"/>
    </source>
</evidence>
<reference evidence="3" key="2">
    <citation type="submission" date="2025-08" db="UniProtKB">
        <authorList>
            <consortium name="RefSeq"/>
        </authorList>
    </citation>
    <scope>IDENTIFICATION</scope>
</reference>
<feature type="transmembrane region" description="Helical" evidence="1">
    <location>
        <begin position="53"/>
        <end position="76"/>
    </location>
</feature>
<protein>
    <submittedName>
        <fullName evidence="3">Signal peptide peptidase-like 4</fullName>
    </submittedName>
</protein>
<keyword evidence="1" id="KW-0812">Transmembrane</keyword>
<proteinExistence type="predicted"/>
<dbReference type="GeneID" id="120255609"/>
<dbReference type="Proteomes" id="UP001515500">
    <property type="component" value="Chromosome 1"/>
</dbReference>
<keyword evidence="1" id="KW-0472">Membrane</keyword>
<sequence length="162" mass="17976">MTTEKVATDKHQLSVYPLSHSTSSEEKVGGRGDLDALLCLLVVSRFFMELKGFLGLFLALILVVLLPGFVIGGDIVHEDDEAPKQPNCSNNFVLVKVQTWIDNREDSEFVGVGARFGTPLESQERHANRTRLLIADPPDLCSPPRKKVLLYSPFLVINDIPM</sequence>
<organism evidence="2 3">
    <name type="scientific">Dioscorea cayennensis subsp. rotundata</name>
    <name type="common">White Guinea yam</name>
    <name type="synonym">Dioscorea rotundata</name>
    <dbReference type="NCBI Taxonomy" id="55577"/>
    <lineage>
        <taxon>Eukaryota</taxon>
        <taxon>Viridiplantae</taxon>
        <taxon>Streptophyta</taxon>
        <taxon>Embryophyta</taxon>
        <taxon>Tracheophyta</taxon>
        <taxon>Spermatophyta</taxon>
        <taxon>Magnoliopsida</taxon>
        <taxon>Liliopsida</taxon>
        <taxon>Dioscoreales</taxon>
        <taxon>Dioscoreaceae</taxon>
        <taxon>Dioscorea</taxon>
    </lineage>
</organism>
<name>A0AB40AYF3_DIOCR</name>
<keyword evidence="2" id="KW-1185">Reference proteome</keyword>
<evidence type="ECO:0000313" key="3">
    <source>
        <dbReference type="RefSeq" id="XP_039119356.1"/>
    </source>
</evidence>
<evidence type="ECO:0000313" key="2">
    <source>
        <dbReference type="Proteomes" id="UP001515500"/>
    </source>
</evidence>
<dbReference type="AlphaFoldDB" id="A0AB40AYF3"/>
<gene>
    <name evidence="3" type="primary">LOC120255609</name>
</gene>
<dbReference type="RefSeq" id="XP_039119356.1">
    <property type="nucleotide sequence ID" value="XM_039263422.1"/>
</dbReference>
<accession>A0AB40AYF3</accession>
<reference evidence="2" key="1">
    <citation type="submission" date="2025-05" db="UniProtKB">
        <authorList>
            <consortium name="RefSeq"/>
        </authorList>
    </citation>
    <scope>NUCLEOTIDE SEQUENCE [LARGE SCALE GENOMIC DNA]</scope>
</reference>
<keyword evidence="1" id="KW-1133">Transmembrane helix</keyword>